<feature type="binding site" evidence="16">
    <location>
        <position position="324"/>
    </location>
    <ligand>
        <name>Fe cation</name>
        <dbReference type="ChEBI" id="CHEBI:24875"/>
        <label>2</label>
    </ligand>
</feature>
<keyword evidence="12 16" id="KW-0408">Iron</keyword>
<evidence type="ECO:0000256" key="8">
    <source>
        <dbReference type="ARBA" id="ARBA00022946"/>
    </source>
</evidence>
<evidence type="ECO:0000256" key="3">
    <source>
        <dbReference type="ARBA" id="ARBA00022448"/>
    </source>
</evidence>
<protein>
    <recommendedName>
        <fullName evidence="17">Alternative oxidase</fullName>
        <ecNumber evidence="17">1.-.-.-</ecNumber>
    </recommendedName>
</protein>
<dbReference type="EMBL" id="MU859245">
    <property type="protein sequence ID" value="KAK3948776.1"/>
    <property type="molecule type" value="Genomic_DNA"/>
</dbReference>
<reference evidence="20" key="2">
    <citation type="submission" date="2023-06" db="EMBL/GenBank/DDBJ databases">
        <authorList>
            <consortium name="Lawrence Berkeley National Laboratory"/>
            <person name="Mondo S.J."/>
            <person name="Hensen N."/>
            <person name="Bonometti L."/>
            <person name="Westerberg I."/>
            <person name="Brannstrom I.O."/>
            <person name="Guillou S."/>
            <person name="Cros-Aarteil S."/>
            <person name="Calhoun S."/>
            <person name="Haridas S."/>
            <person name="Kuo A."/>
            <person name="Pangilinan J."/>
            <person name="Riley R."/>
            <person name="Labutti K."/>
            <person name="Andreopoulos B."/>
            <person name="Lipzen A."/>
            <person name="Chen C."/>
            <person name="Yanf M."/>
            <person name="Daum C."/>
            <person name="Ng V."/>
            <person name="Clum A."/>
            <person name="Steindorff A."/>
            <person name="Ohm R."/>
            <person name="Martin F."/>
            <person name="Silar P."/>
            <person name="Natvig D."/>
            <person name="Lalanne C."/>
            <person name="Gautier V."/>
            <person name="Ament-Velasquez S.L."/>
            <person name="Kruys A."/>
            <person name="Hutchinson M.I."/>
            <person name="Powell A.J."/>
            <person name="Barry K."/>
            <person name="Miller A.N."/>
            <person name="Grigoriev I.V."/>
            <person name="Debuchy R."/>
            <person name="Gladieux P."/>
            <person name="Thoren M.H."/>
            <person name="Johannesson H."/>
        </authorList>
    </citation>
    <scope>NUCLEOTIDE SEQUENCE</scope>
    <source>
        <strain evidence="20">CBS 626.80</strain>
    </source>
</reference>
<evidence type="ECO:0000256" key="14">
    <source>
        <dbReference type="ARBA" id="ARBA00023136"/>
    </source>
</evidence>
<evidence type="ECO:0000256" key="10">
    <source>
        <dbReference type="ARBA" id="ARBA00022989"/>
    </source>
</evidence>
<keyword evidence="11 17" id="KW-0560">Oxidoreductase</keyword>
<dbReference type="InterPro" id="IPR002680">
    <property type="entry name" value="AOX"/>
</dbReference>
<reference evidence="20" key="1">
    <citation type="journal article" date="2023" name="Mol. Phylogenet. Evol.">
        <title>Genome-scale phylogeny and comparative genomics of the fungal order Sordariales.</title>
        <authorList>
            <person name="Hensen N."/>
            <person name="Bonometti L."/>
            <person name="Westerberg I."/>
            <person name="Brannstrom I.O."/>
            <person name="Guillou S."/>
            <person name="Cros-Aarteil S."/>
            <person name="Calhoun S."/>
            <person name="Haridas S."/>
            <person name="Kuo A."/>
            <person name="Mondo S."/>
            <person name="Pangilinan J."/>
            <person name="Riley R."/>
            <person name="LaButti K."/>
            <person name="Andreopoulos B."/>
            <person name="Lipzen A."/>
            <person name="Chen C."/>
            <person name="Yan M."/>
            <person name="Daum C."/>
            <person name="Ng V."/>
            <person name="Clum A."/>
            <person name="Steindorff A."/>
            <person name="Ohm R.A."/>
            <person name="Martin F."/>
            <person name="Silar P."/>
            <person name="Natvig D.O."/>
            <person name="Lalanne C."/>
            <person name="Gautier V."/>
            <person name="Ament-Velasquez S.L."/>
            <person name="Kruys A."/>
            <person name="Hutchinson M.I."/>
            <person name="Powell A.J."/>
            <person name="Barry K."/>
            <person name="Miller A.N."/>
            <person name="Grigoriev I.V."/>
            <person name="Debuchy R."/>
            <person name="Gladieux P."/>
            <person name="Hiltunen Thoren M."/>
            <person name="Johannesson H."/>
        </authorList>
    </citation>
    <scope>NUCLEOTIDE SEQUENCE</scope>
    <source>
        <strain evidence="20">CBS 626.80</strain>
    </source>
</reference>
<feature type="binding site" evidence="16">
    <location>
        <position position="327"/>
    </location>
    <ligand>
        <name>Fe cation</name>
        <dbReference type="ChEBI" id="CHEBI:24875"/>
        <label>2</label>
    </ligand>
</feature>
<dbReference type="FunFam" id="1.20.1260.140:FF:000002">
    <property type="entry name" value="Alternative oxidase"/>
    <property type="match status" value="1"/>
</dbReference>
<keyword evidence="8" id="KW-0809">Transit peptide</keyword>
<evidence type="ECO:0000256" key="5">
    <source>
        <dbReference type="ARBA" id="ARBA00022692"/>
    </source>
</evidence>
<evidence type="ECO:0000256" key="9">
    <source>
        <dbReference type="ARBA" id="ARBA00022982"/>
    </source>
</evidence>
<name>A0AAN6NPP2_9PEZI</name>
<evidence type="ECO:0000256" key="18">
    <source>
        <dbReference type="SAM" id="MobiDB-lite"/>
    </source>
</evidence>
<dbReference type="PANTHER" id="PTHR31803">
    <property type="entry name" value="ALTERNATIVE OXIDASE"/>
    <property type="match status" value="1"/>
</dbReference>
<evidence type="ECO:0000256" key="12">
    <source>
        <dbReference type="ARBA" id="ARBA00023004"/>
    </source>
</evidence>
<accession>A0AAN6NPP2</accession>
<feature type="binding site" evidence="16">
    <location>
        <position position="219"/>
    </location>
    <ligand>
        <name>Fe cation</name>
        <dbReference type="ChEBI" id="CHEBI:24875"/>
        <label>1</label>
    </ligand>
</feature>
<comment type="subcellular location">
    <subcellularLocation>
        <location evidence="1">Mitochondrion inner membrane</location>
        <topology evidence="1">Multi-pass membrane protein</topology>
        <orientation evidence="1">Matrix side</orientation>
    </subcellularLocation>
</comment>
<feature type="binding site" evidence="16">
    <location>
        <position position="177"/>
    </location>
    <ligand>
        <name>Fe cation</name>
        <dbReference type="ChEBI" id="CHEBI:24875"/>
        <label>1</label>
    </ligand>
</feature>
<keyword evidence="14 17" id="KW-0472">Membrane</keyword>
<dbReference type="Gene3D" id="1.20.1260.140">
    <property type="entry name" value="Alternative oxidase"/>
    <property type="match status" value="1"/>
</dbReference>
<dbReference type="PANTHER" id="PTHR31803:SF3">
    <property type="entry name" value="ALTERNATIVE OXIDASE"/>
    <property type="match status" value="1"/>
</dbReference>
<dbReference type="GO" id="GO:0098803">
    <property type="term" value="C:respiratory chain complex"/>
    <property type="evidence" value="ECO:0007669"/>
    <property type="project" value="UniProtKB-UniRule"/>
</dbReference>
<comment type="caution">
    <text evidence="20">The sequence shown here is derived from an EMBL/GenBank/DDBJ whole genome shotgun (WGS) entry which is preliminary data.</text>
</comment>
<keyword evidence="5 17" id="KW-0812">Transmembrane</keyword>
<evidence type="ECO:0000256" key="19">
    <source>
        <dbReference type="SAM" id="Phobius"/>
    </source>
</evidence>
<evidence type="ECO:0000256" key="6">
    <source>
        <dbReference type="ARBA" id="ARBA00022723"/>
    </source>
</evidence>
<evidence type="ECO:0000256" key="2">
    <source>
        <dbReference type="ARBA" id="ARBA00008388"/>
    </source>
</evidence>
<feature type="compositionally biased region" description="Low complexity" evidence="18">
    <location>
        <begin position="67"/>
        <end position="82"/>
    </location>
</feature>
<evidence type="ECO:0000256" key="17">
    <source>
        <dbReference type="RuleBase" id="RU003779"/>
    </source>
</evidence>
<feature type="binding site" evidence="16">
    <location>
        <position position="216"/>
    </location>
    <ligand>
        <name>Fe cation</name>
        <dbReference type="ChEBI" id="CHEBI:24875"/>
        <label>2</label>
    </ligand>
</feature>
<evidence type="ECO:0000313" key="21">
    <source>
        <dbReference type="Proteomes" id="UP001303222"/>
    </source>
</evidence>
<evidence type="ECO:0000256" key="13">
    <source>
        <dbReference type="ARBA" id="ARBA00023128"/>
    </source>
</evidence>
<comment type="function">
    <text evidence="15">Catalyzes cyanide-resistant oxygen consumption. May increase respiration when the cytochrome respiratory pathway is restricted, or in response to low temperatures.</text>
</comment>
<dbReference type="InterPro" id="IPR038659">
    <property type="entry name" value="AOX_sf"/>
</dbReference>
<feature type="binding site" evidence="16">
    <location>
        <position position="267"/>
    </location>
    <ligand>
        <name>Fe cation</name>
        <dbReference type="ChEBI" id="CHEBI:24875"/>
        <label>2</label>
    </ligand>
</feature>
<feature type="binding site" evidence="16">
    <location>
        <position position="216"/>
    </location>
    <ligand>
        <name>Fe cation</name>
        <dbReference type="ChEBI" id="CHEBI:24875"/>
        <label>1</label>
    </ligand>
</feature>
<keyword evidence="9 17" id="KW-0249">Electron transport</keyword>
<feature type="transmembrane region" description="Helical" evidence="19">
    <location>
        <begin position="231"/>
        <end position="254"/>
    </location>
</feature>
<feature type="binding site" evidence="16">
    <location>
        <position position="324"/>
    </location>
    <ligand>
        <name>Fe cation</name>
        <dbReference type="ChEBI" id="CHEBI:24875"/>
        <label>1</label>
    </ligand>
</feature>
<evidence type="ECO:0000256" key="7">
    <source>
        <dbReference type="ARBA" id="ARBA00022792"/>
    </source>
</evidence>
<gene>
    <name evidence="20" type="ORF">QBC32DRAFT_50027</name>
</gene>
<dbReference type="GO" id="GO:0009916">
    <property type="term" value="F:alternative oxidase activity"/>
    <property type="evidence" value="ECO:0007669"/>
    <property type="project" value="UniProtKB-UniRule"/>
</dbReference>
<dbReference type="GO" id="GO:0010230">
    <property type="term" value="P:alternative respiration"/>
    <property type="evidence" value="ECO:0007669"/>
    <property type="project" value="TreeGrafter"/>
</dbReference>
<evidence type="ECO:0000313" key="20">
    <source>
        <dbReference type="EMBL" id="KAK3948776.1"/>
    </source>
</evidence>
<dbReference type="GO" id="GO:0005743">
    <property type="term" value="C:mitochondrial inner membrane"/>
    <property type="evidence" value="ECO:0007669"/>
    <property type="project" value="UniProtKB-SubCell"/>
</dbReference>
<dbReference type="Pfam" id="PF01786">
    <property type="entry name" value="AOX"/>
    <property type="match status" value="1"/>
</dbReference>
<comment type="similarity">
    <text evidence="2 17">Belongs to the alternative oxidase family.</text>
</comment>
<dbReference type="Proteomes" id="UP001303222">
    <property type="component" value="Unassembled WGS sequence"/>
</dbReference>
<evidence type="ECO:0000256" key="11">
    <source>
        <dbReference type="ARBA" id="ARBA00023002"/>
    </source>
</evidence>
<evidence type="ECO:0000256" key="16">
    <source>
        <dbReference type="PIRSR" id="PIRSR005229-1"/>
    </source>
</evidence>
<keyword evidence="10 19" id="KW-1133">Transmembrane helix</keyword>
<keyword evidence="21" id="KW-1185">Reference proteome</keyword>
<keyword evidence="13" id="KW-0496">Mitochondrion</keyword>
<feature type="region of interest" description="Disordered" evidence="18">
    <location>
        <begin position="45"/>
        <end position="82"/>
    </location>
</feature>
<dbReference type="AlphaFoldDB" id="A0AAN6NPP2"/>
<dbReference type="EC" id="1.-.-.-" evidence="17"/>
<evidence type="ECO:0000256" key="4">
    <source>
        <dbReference type="ARBA" id="ARBA00022660"/>
    </source>
</evidence>
<keyword evidence="6 16" id="KW-0479">Metal-binding</keyword>
<keyword evidence="7" id="KW-0999">Mitochondrion inner membrane</keyword>
<organism evidence="20 21">
    <name type="scientific">Pseudoneurospora amorphoporcata</name>
    <dbReference type="NCBI Taxonomy" id="241081"/>
    <lineage>
        <taxon>Eukaryota</taxon>
        <taxon>Fungi</taxon>
        <taxon>Dikarya</taxon>
        <taxon>Ascomycota</taxon>
        <taxon>Pezizomycotina</taxon>
        <taxon>Sordariomycetes</taxon>
        <taxon>Sordariomycetidae</taxon>
        <taxon>Sordariales</taxon>
        <taxon>Sordariaceae</taxon>
        <taxon>Pseudoneurospora</taxon>
    </lineage>
</organism>
<dbReference type="CDD" id="cd01053">
    <property type="entry name" value="AOX"/>
    <property type="match status" value="1"/>
</dbReference>
<evidence type="ECO:0000256" key="1">
    <source>
        <dbReference type="ARBA" id="ARBA00004292"/>
    </source>
</evidence>
<evidence type="ECO:0000256" key="15">
    <source>
        <dbReference type="ARBA" id="ARBA00025285"/>
    </source>
</evidence>
<dbReference type="GO" id="GO:0046872">
    <property type="term" value="F:metal ion binding"/>
    <property type="evidence" value="ECO:0007669"/>
    <property type="project" value="UniProtKB-UniRule"/>
</dbReference>
<keyword evidence="3" id="KW-0813">Transport</keyword>
<keyword evidence="4 17" id="KW-0679">Respiratory chain</keyword>
<proteinExistence type="inferred from homology"/>
<dbReference type="PIRSF" id="PIRSF005229">
    <property type="entry name" value="AOX"/>
    <property type="match status" value="1"/>
</dbReference>
<sequence>MAHRLPDRSKLRLLTKGVSAGSSFFTPAPFVGYAALRHPRAISTSKTSEKPAIAIPTGHVSPPVVPATRAAGTPSASTSTSTSDVVEGQAFAHLTLTWPHEGWNENVLLNVVPSHREPRTFGDWIAWKIVRTCRFWMDLVTGMRPEQQVDSKNPTTAVAAIKPLTEHQWLVRFIFLESIAGVPGMVAGSLRHLHSIRRFKPDQGWIKSLLEESYNERMHLLTFLEMYKPGWFMRLVVLGAQGVFYNAMFISYLFSPKICHRFVGYLEEEAVHTYTRCLLELDHGFLKKWTDPKFRIPDLAVRYWNMPEGHRTMKDLILYVRADEASHRGVNHTFGNLDQASDPNPFMESPGGGIVKAFPKHLSVTRPAGLEREEVISKETH</sequence>
<comment type="cofactor">
    <cofactor evidence="16 17">
        <name>Fe cation</name>
        <dbReference type="ChEBI" id="CHEBI:24875"/>
    </cofactor>
    <text evidence="16 17">Binds 2 iron ions per subunit.</text>
</comment>